<keyword evidence="3 4" id="KW-0408">Iron</keyword>
<dbReference type="InterPro" id="IPR050295">
    <property type="entry name" value="Plant_2OG-oxidoreductases"/>
</dbReference>
<dbReference type="GeneID" id="116201757"/>
<dbReference type="PANTHER" id="PTHR47991">
    <property type="entry name" value="OXOGLUTARATE/IRON-DEPENDENT DIOXYGENASE"/>
    <property type="match status" value="1"/>
</dbReference>
<organism evidence="6 7">
    <name type="scientific">Punica granatum</name>
    <name type="common">Pomegranate</name>
    <dbReference type="NCBI Taxonomy" id="22663"/>
    <lineage>
        <taxon>Eukaryota</taxon>
        <taxon>Viridiplantae</taxon>
        <taxon>Streptophyta</taxon>
        <taxon>Embryophyta</taxon>
        <taxon>Tracheophyta</taxon>
        <taxon>Spermatophyta</taxon>
        <taxon>Magnoliopsida</taxon>
        <taxon>eudicotyledons</taxon>
        <taxon>Gunneridae</taxon>
        <taxon>Pentapetalae</taxon>
        <taxon>rosids</taxon>
        <taxon>malvids</taxon>
        <taxon>Myrtales</taxon>
        <taxon>Lythraceae</taxon>
        <taxon>Punica</taxon>
    </lineage>
</organism>
<dbReference type="InterPro" id="IPR005123">
    <property type="entry name" value="Oxoglu/Fe-dep_dioxygenase_dom"/>
</dbReference>
<evidence type="ECO:0000256" key="1">
    <source>
        <dbReference type="ARBA" id="ARBA00008056"/>
    </source>
</evidence>
<evidence type="ECO:0000256" key="4">
    <source>
        <dbReference type="RuleBase" id="RU003682"/>
    </source>
</evidence>
<dbReference type="OrthoDB" id="288590at2759"/>
<dbReference type="PROSITE" id="PS51471">
    <property type="entry name" value="FE2OG_OXY"/>
    <property type="match status" value="1"/>
</dbReference>
<dbReference type="GO" id="GO:0016491">
    <property type="term" value="F:oxidoreductase activity"/>
    <property type="evidence" value="ECO:0007669"/>
    <property type="project" value="UniProtKB-KW"/>
</dbReference>
<reference evidence="7" key="2">
    <citation type="submission" date="2025-08" db="UniProtKB">
        <authorList>
            <consortium name="RefSeq"/>
        </authorList>
    </citation>
    <scope>IDENTIFICATION</scope>
    <source>
        <tissue evidence="7">Leaf</tissue>
    </source>
</reference>
<name>A0A6P8CW82_PUNGR</name>
<dbReference type="Gene3D" id="2.60.120.330">
    <property type="entry name" value="B-lactam Antibiotic, Isopenicillin N Synthase, Chain"/>
    <property type="match status" value="1"/>
</dbReference>
<comment type="similarity">
    <text evidence="1 4">Belongs to the iron/ascorbate-dependent oxidoreductase family.</text>
</comment>
<dbReference type="InterPro" id="IPR027443">
    <property type="entry name" value="IPNS-like_sf"/>
</dbReference>
<evidence type="ECO:0000313" key="6">
    <source>
        <dbReference type="Proteomes" id="UP000515151"/>
    </source>
</evidence>
<keyword evidence="2 4" id="KW-0479">Metal-binding</keyword>
<protein>
    <submittedName>
        <fullName evidence="7">Protein DMR6-LIKE OXYGENASE 1-like</fullName>
    </submittedName>
</protein>
<accession>A0A6P8CW82</accession>
<keyword evidence="6" id="KW-1185">Reference proteome</keyword>
<evidence type="ECO:0000259" key="5">
    <source>
        <dbReference type="PROSITE" id="PS51471"/>
    </source>
</evidence>
<evidence type="ECO:0000313" key="7">
    <source>
        <dbReference type="RefSeq" id="XP_031389012.1"/>
    </source>
</evidence>
<gene>
    <name evidence="7" type="primary">LOC116201757</name>
</gene>
<evidence type="ECO:0000256" key="3">
    <source>
        <dbReference type="ARBA" id="ARBA00023004"/>
    </source>
</evidence>
<dbReference type="Pfam" id="PF14226">
    <property type="entry name" value="DIOX_N"/>
    <property type="match status" value="1"/>
</dbReference>
<dbReference type="GO" id="GO:0046872">
    <property type="term" value="F:metal ion binding"/>
    <property type="evidence" value="ECO:0007669"/>
    <property type="project" value="UniProtKB-KW"/>
</dbReference>
<dbReference type="SUPFAM" id="SSF51197">
    <property type="entry name" value="Clavaminate synthase-like"/>
    <property type="match status" value="1"/>
</dbReference>
<dbReference type="AlphaFoldDB" id="A0A6P8CW82"/>
<proteinExistence type="inferred from homology"/>
<evidence type="ECO:0000256" key="2">
    <source>
        <dbReference type="ARBA" id="ARBA00022723"/>
    </source>
</evidence>
<sequence length="350" mass="38490">MAATLKASTVKALAEKHNLTEIPPIYNFQTLSTIDQAIASGGAGEDQEPIPVIDFSLLTSGTPDQRSPIVRNLGNMCRDWGCFMVINHRVDEGLINKILDSCKEFFDQEEEVKREYEGKHTSDPICHGTGADAAVTEVLFWRDYLRVMVHPEFHSPSKPAGFRWEVLAEFTNAIRGMVRDLLGGISESLGLESSYMDRALNLESSLQFFDANLYPPCPQPELAVGLPPHTDHGLLTVLIQNGINGLQVQHEDKWVAANIIPGAFFVNIGDQLEVFTNGKYKSVFHRAAVNNTATRISIAVPNGPSADTIVKPVPELLDNGSCPAAYAGMKYKDYLELQHGSGLKGRAWII</sequence>
<dbReference type="InterPro" id="IPR044861">
    <property type="entry name" value="IPNS-like_FE2OG_OXY"/>
</dbReference>
<feature type="domain" description="Fe2OG dioxygenase" evidence="5">
    <location>
        <begin position="204"/>
        <end position="304"/>
    </location>
</feature>
<dbReference type="Pfam" id="PF03171">
    <property type="entry name" value="2OG-FeII_Oxy"/>
    <property type="match status" value="1"/>
</dbReference>
<dbReference type="InterPro" id="IPR026992">
    <property type="entry name" value="DIOX_N"/>
</dbReference>
<dbReference type="RefSeq" id="XP_031389012.1">
    <property type="nucleotide sequence ID" value="XM_031533152.1"/>
</dbReference>
<keyword evidence="4" id="KW-0560">Oxidoreductase</keyword>
<dbReference type="Proteomes" id="UP000515151">
    <property type="component" value="Chromosome 3"/>
</dbReference>
<reference evidence="6" key="1">
    <citation type="journal article" date="2020" name="Plant Biotechnol. J.">
        <title>The pomegranate (Punica granatum L.) draft genome dissects genetic divergence between soft- and hard-seeded cultivars.</title>
        <authorList>
            <person name="Luo X."/>
            <person name="Li H."/>
            <person name="Wu Z."/>
            <person name="Yao W."/>
            <person name="Zhao P."/>
            <person name="Cao D."/>
            <person name="Yu H."/>
            <person name="Li K."/>
            <person name="Poudel K."/>
            <person name="Zhao D."/>
            <person name="Zhang F."/>
            <person name="Xia X."/>
            <person name="Chen L."/>
            <person name="Wang Q."/>
            <person name="Jing D."/>
            <person name="Cao S."/>
        </authorList>
    </citation>
    <scope>NUCLEOTIDE SEQUENCE [LARGE SCALE GENOMIC DNA]</scope>
    <source>
        <strain evidence="6">cv. Tunisia</strain>
    </source>
</reference>